<dbReference type="InterPro" id="IPR003100">
    <property type="entry name" value="PAZ_dom"/>
</dbReference>
<dbReference type="OMA" id="NTRRYMM"/>
<sequence length="764" mass="88650">MQQQQDKQFKTVKVKSNFHQFQLLPNRQIHRYKIELTSYSDINVQNAITTYREKLSQCLITFYCINFNIYSPTKIASQVLGGLNEGEEIQNVVTLKFIESIESGAKLQQILSRIVKQIISTQQGMVQIGKDKLFWPKKSHSFHEHKFEIWEGVQIVQKQFGVVIDCAYKILRQNTLLDDLLITKEVDRYEGMIVMTKYNQKFYKVDLIETGMSPKDLFVTENGQETTFKEYYKLRYNIKLTDKQPLIKTMLKLKGKQEEKVIYLIPELCQLTGLNETVKNNFSVMREVAKITKPNAYDRIDLSEKFAKQMNSTVKKGSNANLLDTWGLKLNNVSMNVEAKTVRPGTLMMGNEEIDLSSSNLNLDQQTQKKMYQMPEKKLVWVLIHYYKEKGQEAKKLLLENMKQAISEYQFYGFYSQPIVKQLQEEREKTLIQLCDDINKECEQKQQKIEFIIFLLPGQKRNSRLYRCAKYISLQKIGCPSQVVLEDTLSKNTRSIINKIMVQICAKLGGVPWAIDKLPKIFQQQHTMICAAECYDRLHQIKHLAFCSTVDKNMTKYHSQIQKGADYKGDNLKKCLITAMEIYKEKNMVFPQIIVIYRDGVSDGQIPVVLGDEFPQYDQAIKQINPQSKLVLVICNKRVAGKFYQAGHRPDNPASGTIVDSKEICEGQQPNFYLISQITRQGTSQPTLYKILHSDLPNIEDDIKVLTYKLCWLYYNFAGPIKIPAPVRYAHCLSEFIGTRYQRNDKDPFIPIEELVKKGVLFYI</sequence>
<evidence type="ECO:0000313" key="5">
    <source>
        <dbReference type="Proteomes" id="UP000688137"/>
    </source>
</evidence>
<feature type="domain" description="PAZ" evidence="2">
    <location>
        <begin position="162"/>
        <end position="273"/>
    </location>
</feature>
<evidence type="ECO:0000259" key="2">
    <source>
        <dbReference type="PROSITE" id="PS50821"/>
    </source>
</evidence>
<dbReference type="Pfam" id="PF02171">
    <property type="entry name" value="Piwi"/>
    <property type="match status" value="1"/>
</dbReference>
<dbReference type="CDD" id="cd04658">
    <property type="entry name" value="Piwi_piwi-like_Euk"/>
    <property type="match status" value="1"/>
</dbReference>
<organism evidence="4 5">
    <name type="scientific">Paramecium primaurelia</name>
    <dbReference type="NCBI Taxonomy" id="5886"/>
    <lineage>
        <taxon>Eukaryota</taxon>
        <taxon>Sar</taxon>
        <taxon>Alveolata</taxon>
        <taxon>Ciliophora</taxon>
        <taxon>Intramacronucleata</taxon>
        <taxon>Oligohymenophorea</taxon>
        <taxon>Peniculida</taxon>
        <taxon>Parameciidae</taxon>
        <taxon>Paramecium</taxon>
    </lineage>
</organism>
<dbReference type="EMBL" id="CAJJDM010000003">
    <property type="protein sequence ID" value="CAD8044020.1"/>
    <property type="molecule type" value="Genomic_DNA"/>
</dbReference>
<evidence type="ECO:0000313" key="4">
    <source>
        <dbReference type="EMBL" id="CAD8044020.1"/>
    </source>
</evidence>
<dbReference type="CDD" id="cd02845">
    <property type="entry name" value="PAZ_piwi_like"/>
    <property type="match status" value="1"/>
</dbReference>
<evidence type="ECO:0000256" key="1">
    <source>
        <dbReference type="RuleBase" id="RU361178"/>
    </source>
</evidence>
<feature type="domain" description="Piwi" evidence="3">
    <location>
        <begin position="451"/>
        <end position="742"/>
    </location>
</feature>
<evidence type="ECO:0000259" key="3">
    <source>
        <dbReference type="PROSITE" id="PS50822"/>
    </source>
</evidence>
<dbReference type="SMART" id="SM00949">
    <property type="entry name" value="PAZ"/>
    <property type="match status" value="1"/>
</dbReference>
<accession>A0A8S1JU51</accession>
<dbReference type="GO" id="GO:0003723">
    <property type="term" value="F:RNA binding"/>
    <property type="evidence" value="ECO:0007669"/>
    <property type="project" value="InterPro"/>
</dbReference>
<reference evidence="4" key="1">
    <citation type="submission" date="2021-01" db="EMBL/GenBank/DDBJ databases">
        <authorList>
            <consortium name="Genoscope - CEA"/>
            <person name="William W."/>
        </authorList>
    </citation>
    <scope>NUCLEOTIDE SEQUENCE</scope>
</reference>
<dbReference type="SMART" id="SM00950">
    <property type="entry name" value="Piwi"/>
    <property type="match status" value="1"/>
</dbReference>
<proteinExistence type="inferred from homology"/>
<dbReference type="Pfam" id="PF02170">
    <property type="entry name" value="PAZ"/>
    <property type="match status" value="1"/>
</dbReference>
<comment type="similarity">
    <text evidence="1">Belongs to the argonaute family.</text>
</comment>
<comment type="caution">
    <text evidence="4">The sequence shown here is derived from an EMBL/GenBank/DDBJ whole genome shotgun (WGS) entry which is preliminary data.</text>
</comment>
<dbReference type="PROSITE" id="PS50822">
    <property type="entry name" value="PIWI"/>
    <property type="match status" value="1"/>
</dbReference>
<evidence type="ECO:0008006" key="6">
    <source>
        <dbReference type="Google" id="ProtNLM"/>
    </source>
</evidence>
<dbReference type="PANTHER" id="PTHR22891">
    <property type="entry name" value="EUKARYOTIC TRANSLATION INITIATION FACTOR 2C"/>
    <property type="match status" value="1"/>
</dbReference>
<dbReference type="Proteomes" id="UP000688137">
    <property type="component" value="Unassembled WGS sequence"/>
</dbReference>
<name>A0A8S1JU51_PARPR</name>
<dbReference type="InterPro" id="IPR003165">
    <property type="entry name" value="Piwi"/>
</dbReference>
<keyword evidence="5" id="KW-1185">Reference proteome</keyword>
<dbReference type="AlphaFoldDB" id="A0A8S1JU51"/>
<dbReference type="PROSITE" id="PS50821">
    <property type="entry name" value="PAZ"/>
    <property type="match status" value="1"/>
</dbReference>
<gene>
    <name evidence="4" type="ORF">PPRIM_AZ9-3.1.T0060102</name>
</gene>
<protein>
    <recommendedName>
        <fullName evidence="6">PAZ and PIWI domain protein</fullName>
    </recommendedName>
</protein>